<dbReference type="AlphaFoldDB" id="A0A481SGN4"/>
<reference evidence="1" key="1">
    <citation type="submission" date="2018-11" db="EMBL/GenBank/DDBJ databases">
        <authorList>
            <person name="Shen W.-C."/>
            <person name="Liang S.-W."/>
            <person name="Huang Y.-H."/>
            <person name="Chiu J.-Y."/>
        </authorList>
    </citation>
    <scope>NUCLEOTIDE SEQUENCE</scope>
    <source>
        <strain evidence="1">12JK1RB1-A1</strain>
    </source>
</reference>
<protein>
    <submittedName>
        <fullName evidence="1">Uncharacterized protein</fullName>
    </submittedName>
</protein>
<sequence length="55" mass="6240">MPMEPPIIPKARAFRESSVEDMAHWVEELRHPLPPPPSADVMTLLFCINLMLTPS</sequence>
<evidence type="ECO:0000313" key="1">
    <source>
        <dbReference type="EMBL" id="QBH67411.1"/>
    </source>
</evidence>
<proteinExistence type="predicted"/>
<gene>
    <name evidence="1" type="ORF">UE_1345</name>
</gene>
<organism evidence="1">
    <name type="scientific">Ustilago esculenta</name>
    <dbReference type="NCBI Taxonomy" id="185366"/>
    <lineage>
        <taxon>Eukaryota</taxon>
        <taxon>Fungi</taxon>
        <taxon>Dikarya</taxon>
        <taxon>Basidiomycota</taxon>
        <taxon>Ustilaginomycotina</taxon>
        <taxon>Ustilaginomycetes</taxon>
        <taxon>Ustilaginales</taxon>
        <taxon>Ustilaginaceae</taxon>
        <taxon>Ustilago</taxon>
    </lineage>
</organism>
<reference evidence="1" key="2">
    <citation type="journal article" date="2019" name="Fungal Genet. Biol.">
        <title>The smut fungus Ustilago esculenta has a bipolar mating system with three idiomorphs larger than 500?kb.</title>
        <authorList>
            <person name="Liang S.W."/>
            <person name="Huang Y.H."/>
            <person name="Chiu J.Y."/>
            <person name="Tseng H.W."/>
            <person name="Haung J.H."/>
            <person name="Shen W.C."/>
        </authorList>
    </citation>
    <scope>NUCLEOTIDE SEQUENCE</scope>
    <source>
        <strain evidence="1">12JK1RB1-A1</strain>
    </source>
</reference>
<name>A0A481SGN4_9BASI</name>
<dbReference type="EMBL" id="MK125512">
    <property type="protein sequence ID" value="QBH67411.1"/>
    <property type="molecule type" value="Genomic_DNA"/>
</dbReference>
<accession>A0A481SGN4</accession>